<accession>A0A089QCA8</accession>
<reference evidence="8 10" key="2">
    <citation type="submission" date="2017-03" db="EMBL/GenBank/DDBJ databases">
        <title>Phylogenomics and comparative genomics of Lactobacillus salivarius, a mammalian gut commensal.</title>
        <authorList>
            <person name="Harris H.M."/>
        </authorList>
    </citation>
    <scope>NUCLEOTIDE SEQUENCE [LARGE SCALE GENOMIC DNA]</scope>
    <source>
        <strain evidence="8 10">AH4231</strain>
    </source>
</reference>
<dbReference type="GO" id="GO:0005524">
    <property type="term" value="F:ATP binding"/>
    <property type="evidence" value="ECO:0007669"/>
    <property type="project" value="UniProtKB-KW"/>
</dbReference>
<dbReference type="AlphaFoldDB" id="A0A089QCA8"/>
<dbReference type="Pfam" id="PF04265">
    <property type="entry name" value="TPK_B1_binding"/>
    <property type="match status" value="1"/>
</dbReference>
<dbReference type="CDD" id="cd07995">
    <property type="entry name" value="TPK"/>
    <property type="match status" value="1"/>
</dbReference>
<dbReference type="InterPro" id="IPR007373">
    <property type="entry name" value="Thiamin_PyroPKinase_B1-bd"/>
</dbReference>
<evidence type="ECO:0000313" key="9">
    <source>
        <dbReference type="Proteomes" id="UP000029488"/>
    </source>
</evidence>
<organism evidence="7 9">
    <name type="scientific">Ligilactobacillus salivarius</name>
    <dbReference type="NCBI Taxonomy" id="1624"/>
    <lineage>
        <taxon>Bacteria</taxon>
        <taxon>Bacillati</taxon>
        <taxon>Bacillota</taxon>
        <taxon>Bacilli</taxon>
        <taxon>Lactobacillales</taxon>
        <taxon>Lactobacillaceae</taxon>
        <taxon>Ligilactobacillus</taxon>
    </lineage>
</organism>
<evidence type="ECO:0000256" key="1">
    <source>
        <dbReference type="ARBA" id="ARBA00022679"/>
    </source>
</evidence>
<dbReference type="InterPro" id="IPR053149">
    <property type="entry name" value="TPK"/>
</dbReference>
<dbReference type="GO" id="GO:0004788">
    <property type="term" value="F:thiamine diphosphokinase activity"/>
    <property type="evidence" value="ECO:0007669"/>
    <property type="project" value="UniProtKB-UniRule"/>
</dbReference>
<dbReference type="InterPro" id="IPR006282">
    <property type="entry name" value="Thi_PPkinase"/>
</dbReference>
<keyword evidence="3 7" id="KW-0418">Kinase</keyword>
<dbReference type="GO" id="GO:0030975">
    <property type="term" value="F:thiamine binding"/>
    <property type="evidence" value="ECO:0007669"/>
    <property type="project" value="InterPro"/>
</dbReference>
<evidence type="ECO:0000313" key="8">
    <source>
        <dbReference type="EMBL" id="OQR25684.1"/>
    </source>
</evidence>
<feature type="domain" description="Thiamin pyrophosphokinase thiamin-binding" evidence="6">
    <location>
        <begin position="150"/>
        <end position="213"/>
    </location>
</feature>
<dbReference type="KEGG" id="lsj:LSJ_0666"/>
<dbReference type="NCBIfam" id="TIGR01378">
    <property type="entry name" value="thi_PPkinase"/>
    <property type="match status" value="1"/>
</dbReference>
<gene>
    <name evidence="8" type="ORF">B6U37_03265</name>
    <name evidence="7" type="ORF">LSJ_0666</name>
</gene>
<evidence type="ECO:0000256" key="5">
    <source>
        <dbReference type="NCBIfam" id="TIGR01378"/>
    </source>
</evidence>
<name>A0A089QCA8_9LACO</name>
<sequence>MMDNEMIINILVGGPREELPENFWKSSFSEDHWIGADKGAVDLVKHHQSLLFAVGDFDSSSEEEIELVKENVPELITFKPEKDYTDTELSVKLAIDKYHPQKITIYGATGGRIDHLLANIMFVLKPEFRFYADKIKIIDRRNIINFFLPGKYTINKEENFDYLAFIPLEKIKNLNLYDEKYKLNNANYTYPIALASNEFVGDKASFSFESGLLCVIQSKD</sequence>
<evidence type="ECO:0000256" key="4">
    <source>
        <dbReference type="ARBA" id="ARBA00022840"/>
    </source>
</evidence>
<dbReference type="Proteomes" id="UP000029488">
    <property type="component" value="Chromosome"/>
</dbReference>
<dbReference type="PANTHER" id="PTHR41299:SF1">
    <property type="entry name" value="THIAMINE PYROPHOSPHOKINASE"/>
    <property type="match status" value="1"/>
</dbReference>
<dbReference type="EC" id="2.7.6.2" evidence="5"/>
<evidence type="ECO:0000259" key="6">
    <source>
        <dbReference type="SMART" id="SM00983"/>
    </source>
</evidence>
<keyword evidence="2" id="KW-0547">Nucleotide-binding</keyword>
<dbReference type="PANTHER" id="PTHR41299">
    <property type="entry name" value="THIAMINE PYROPHOSPHOKINASE"/>
    <property type="match status" value="1"/>
</dbReference>
<protein>
    <recommendedName>
        <fullName evidence="5">Thiamine diphosphokinase</fullName>
        <ecNumber evidence="5">2.7.6.2</ecNumber>
    </recommendedName>
</protein>
<evidence type="ECO:0000256" key="3">
    <source>
        <dbReference type="ARBA" id="ARBA00022777"/>
    </source>
</evidence>
<dbReference type="RefSeq" id="WP_044004782.1">
    <property type="nucleotide sequence ID" value="NZ_CP007646.1"/>
</dbReference>
<reference evidence="7 9" key="1">
    <citation type="journal article" date="2014" name="BMC Genomics">
        <title>Unusual genome complexity in Lactobacillus salivarius JCM1046.</title>
        <authorList>
            <person name="Raftis E.J."/>
            <person name="Forde B.M."/>
            <person name="Claesson M.J."/>
            <person name="O'Toole P.W."/>
        </authorList>
    </citation>
    <scope>NUCLEOTIDE SEQUENCE [LARGE SCALE GENOMIC DNA]</scope>
    <source>
        <strain evidence="7 9">JCM1046</strain>
    </source>
</reference>
<dbReference type="GO" id="GO:0006772">
    <property type="term" value="P:thiamine metabolic process"/>
    <property type="evidence" value="ECO:0007669"/>
    <property type="project" value="UniProtKB-UniRule"/>
</dbReference>
<evidence type="ECO:0000313" key="7">
    <source>
        <dbReference type="EMBL" id="AIR10360.1"/>
    </source>
</evidence>
<dbReference type="EMBL" id="CP007646">
    <property type="protein sequence ID" value="AIR10360.1"/>
    <property type="molecule type" value="Genomic_DNA"/>
</dbReference>
<keyword evidence="1 7" id="KW-0808">Transferase</keyword>
<dbReference type="EMBL" id="NBEY01000031">
    <property type="protein sequence ID" value="OQR25684.1"/>
    <property type="molecule type" value="Genomic_DNA"/>
</dbReference>
<keyword evidence="4" id="KW-0067">ATP-binding</keyword>
<dbReference type="GO" id="GO:0016301">
    <property type="term" value="F:kinase activity"/>
    <property type="evidence" value="ECO:0007669"/>
    <property type="project" value="UniProtKB-KW"/>
</dbReference>
<dbReference type="InterPro" id="IPR007371">
    <property type="entry name" value="TPK_catalytic"/>
</dbReference>
<dbReference type="Gene3D" id="3.40.50.10240">
    <property type="entry name" value="Thiamin pyrophosphokinase, catalytic domain"/>
    <property type="match status" value="1"/>
</dbReference>
<dbReference type="Pfam" id="PF04263">
    <property type="entry name" value="TPK_catalytic"/>
    <property type="match status" value="1"/>
</dbReference>
<dbReference type="GO" id="GO:0009229">
    <property type="term" value="P:thiamine diphosphate biosynthetic process"/>
    <property type="evidence" value="ECO:0007669"/>
    <property type="project" value="InterPro"/>
</dbReference>
<evidence type="ECO:0000313" key="10">
    <source>
        <dbReference type="Proteomes" id="UP000192353"/>
    </source>
</evidence>
<proteinExistence type="predicted"/>
<evidence type="ECO:0000256" key="2">
    <source>
        <dbReference type="ARBA" id="ARBA00022741"/>
    </source>
</evidence>
<dbReference type="Proteomes" id="UP000192353">
    <property type="component" value="Unassembled WGS sequence"/>
</dbReference>
<dbReference type="SMART" id="SM00983">
    <property type="entry name" value="TPK_B1_binding"/>
    <property type="match status" value="1"/>
</dbReference>
<dbReference type="InterPro" id="IPR036759">
    <property type="entry name" value="TPK_catalytic_sf"/>
</dbReference>
<dbReference type="SUPFAM" id="SSF63999">
    <property type="entry name" value="Thiamin pyrophosphokinase, catalytic domain"/>
    <property type="match status" value="1"/>
</dbReference>